<proteinExistence type="predicted"/>
<feature type="domain" description="Hint" evidence="1">
    <location>
        <begin position="11"/>
        <end position="146"/>
    </location>
</feature>
<evidence type="ECO:0000259" key="1">
    <source>
        <dbReference type="SMART" id="SM00306"/>
    </source>
</evidence>
<dbReference type="SUPFAM" id="SSF51294">
    <property type="entry name" value="Hedgehog/intein (Hint) domain"/>
    <property type="match status" value="1"/>
</dbReference>
<dbReference type="CDD" id="cd12797">
    <property type="entry name" value="M23_peptidase"/>
    <property type="match status" value="1"/>
</dbReference>
<dbReference type="Gene3D" id="2.70.70.10">
    <property type="entry name" value="Glucose Permease (Domain IIA)"/>
    <property type="match status" value="1"/>
</dbReference>
<evidence type="ECO:0000313" key="2">
    <source>
        <dbReference type="EMBL" id="EKO49795.1"/>
    </source>
</evidence>
<organism evidence="2 3">
    <name type="scientific">Leptospira kirschneri str. 200802841</name>
    <dbReference type="NCBI Taxonomy" id="1193047"/>
    <lineage>
        <taxon>Bacteria</taxon>
        <taxon>Pseudomonadati</taxon>
        <taxon>Spirochaetota</taxon>
        <taxon>Spirochaetia</taxon>
        <taxon>Leptospirales</taxon>
        <taxon>Leptospiraceae</taxon>
        <taxon>Leptospira</taxon>
    </lineage>
</organism>
<gene>
    <name evidence="2" type="ORF">LEP1GSC131_1013</name>
</gene>
<reference evidence="2" key="1">
    <citation type="submission" date="2012-10" db="EMBL/GenBank/DDBJ databases">
        <authorList>
            <person name="Harkins D.M."/>
            <person name="Durkin A.S."/>
            <person name="Brinkac L.M."/>
            <person name="Selengut J.D."/>
            <person name="Sanka R."/>
            <person name="DePew J."/>
            <person name="Purushe J."/>
            <person name="Picardeau M."/>
            <person name="Werts C."/>
            <person name="Goarant C."/>
            <person name="Vinetz J.M."/>
            <person name="Sutton G.G."/>
            <person name="Nelson W.C."/>
            <person name="Fouts D.E."/>
        </authorList>
    </citation>
    <scope>NUCLEOTIDE SEQUENCE [LARGE SCALE GENOMIC DNA]</scope>
    <source>
        <strain evidence="2">200802841</strain>
    </source>
</reference>
<dbReference type="GO" id="GO:0016539">
    <property type="term" value="P:intein-mediated protein splicing"/>
    <property type="evidence" value="ECO:0007669"/>
    <property type="project" value="InterPro"/>
</dbReference>
<dbReference type="InterPro" id="IPR003587">
    <property type="entry name" value="Hint_dom_N"/>
</dbReference>
<dbReference type="CDD" id="cd00081">
    <property type="entry name" value="Hint"/>
    <property type="match status" value="1"/>
</dbReference>
<dbReference type="Gene3D" id="2.170.16.10">
    <property type="entry name" value="Hedgehog/Intein (Hint) domain"/>
    <property type="match status" value="1"/>
</dbReference>
<dbReference type="InterPro" id="IPR011055">
    <property type="entry name" value="Dup_hybrid_motif"/>
</dbReference>
<dbReference type="InterPro" id="IPR016047">
    <property type="entry name" value="M23ase_b-sheet_dom"/>
</dbReference>
<dbReference type="AlphaFoldDB" id="A0A828XWP6"/>
<dbReference type="InterPro" id="IPR030934">
    <property type="entry name" value="Intein_C"/>
</dbReference>
<dbReference type="SMART" id="SM00306">
    <property type="entry name" value="HintN"/>
    <property type="match status" value="1"/>
</dbReference>
<comment type="caution">
    <text evidence="2">The sequence shown here is derived from an EMBL/GenBank/DDBJ whole genome shotgun (WGS) entry which is preliminary data.</text>
</comment>
<protein>
    <submittedName>
        <fullName evidence="2">Intein C-terminal splicing domain protein</fullName>
    </submittedName>
</protein>
<name>A0A828XWP6_9LEPT</name>
<dbReference type="SUPFAM" id="SSF51261">
    <property type="entry name" value="Duplicated hybrid motif"/>
    <property type="match status" value="1"/>
</dbReference>
<dbReference type="PROSITE" id="PS50818">
    <property type="entry name" value="INTEIN_C_TER"/>
    <property type="match status" value="1"/>
</dbReference>
<evidence type="ECO:0000313" key="3">
    <source>
        <dbReference type="Proteomes" id="UP000006339"/>
    </source>
</evidence>
<keyword evidence="3" id="KW-1185">Reference proteome</keyword>
<dbReference type="Pfam" id="PF01551">
    <property type="entry name" value="Peptidase_M23"/>
    <property type="match status" value="1"/>
</dbReference>
<dbReference type="Pfam" id="PF07591">
    <property type="entry name" value="PT-HINT"/>
    <property type="match status" value="2"/>
</dbReference>
<dbReference type="NCBIfam" id="TIGR01443">
    <property type="entry name" value="intein_Cterm"/>
    <property type="match status" value="1"/>
</dbReference>
<dbReference type="PROSITE" id="PS50817">
    <property type="entry name" value="INTEIN_N_TER"/>
    <property type="match status" value="1"/>
</dbReference>
<dbReference type="InterPro" id="IPR036844">
    <property type="entry name" value="Hint_dom_sf"/>
</dbReference>
<sequence length="1094" mass="123002">MVDKAGVFHLDTCFVGGTSVRTESGFKAIEDIQIGDVVRSWNEKSGKIESKRVTELFVHEVPQLFYLELDGEEVFQTTWNHPFRRRIKETTDLSSRKGVLLNVSLGGTEDKSFLKDAVVSNVEAAQGSEWVKVEDLKLRDQVLTSDGSWARVTGIFHYNVDPTKVYNFEVEDNHTYIVGENVSAIVHNYVNENKEVNAALVRTDRLRKLSGNDHEIASSLDDLKYLGKEFNKNAVEASKETNRLLFENFSAQQSLEIQGKKNLDFVNMVRSKDADNLPGIGKVRELLRGVTGEKGYTKSTLAAIDTWLKQDLSKNLPSGIASAKDMVGGYSSGAFNLGGFNKPGSGKTLAELGTHVGLWKLGRELGSVEGMAAGRQKIADTQSAISVHQNKMKERGVAEAKAIREIENRVETYVSKTYSNDPRFAEAIVSSRTIEKSSLSKNTGGVDFETKRKAFEFNLKPEQKAKIQEFDKQKTAILDTQERLEREDYAKHQKNHPGETYVRSPELTQRREKTLATIEHLEKQKSTFLNETLTHFPKEDRRIELEKIALNGKLTDKERNELNTIDKAKKAHENEVAALFDQNEKTMHDSVERNFGGERGVVVKNRFEQMDKLQSLETKLAGLDPKDPKTAQERTELRKQINKAEERVAQIDRNFLEYEPKRKVINGKEEPLGDYVLRKQQSYEQEGPAINEIVKQQEARRDLYERLGNKEKVKEIKDAIKKYTLRNEKSMVLAEDTAYTVAAKEDAKARTEGKPATAVAALERYMTHENEKGNITRTLPIDPKHPDFVHPIGNNPFNNQVTYTSHYGEAGYHYDKIADSALSSVDHIGNDFAAEYGDRVNTMLDGKVIGISKGLEIKVPSSALEAAGVIYLPEGLHEDGSPRKEGLYRKDEKTPLSREALSSIDPKFGKDPNYDGIRMKGVIYHEGGKKGFPEAGFYTMAAADKGKLLSTKQVENQIPREAIESVNDPKKLSRIVNSGGNSVTVESTFHGELSGTFQIEYKHFQEDPSKWVEVGKSIQAGKQIGNVGSTGRSTGPHMHTTVKYYLTTSNPPLDPSILPKGMYVEKTDWKGKYYEINGDFFLNEMLPKRLNKRK</sequence>
<dbReference type="InterPro" id="IPR006141">
    <property type="entry name" value="Intein_N"/>
</dbReference>
<accession>A0A828XWP6</accession>
<dbReference type="Proteomes" id="UP000006339">
    <property type="component" value="Unassembled WGS sequence"/>
</dbReference>
<dbReference type="EMBL" id="AKWH02000076">
    <property type="protein sequence ID" value="EKO49795.1"/>
    <property type="molecule type" value="Genomic_DNA"/>
</dbReference>